<dbReference type="STRING" id="1229521.D791_00477"/>
<keyword evidence="2" id="KW-1185">Reference proteome</keyword>
<reference evidence="2" key="1">
    <citation type="submission" date="2012-11" db="EMBL/GenBank/DDBJ databases">
        <authorList>
            <person name="Singh A."/>
            <person name="Pinnaka A.K."/>
            <person name="Vaidya B."/>
        </authorList>
    </citation>
    <scope>NUCLEOTIDE SEQUENCE [LARGE SCALE GENOMIC DNA]</scope>
    <source>
        <strain evidence="2">AK23</strain>
    </source>
</reference>
<dbReference type="AlphaFoldDB" id="W9V1B6"/>
<dbReference type="Proteomes" id="UP000019464">
    <property type="component" value="Unassembled WGS sequence"/>
</dbReference>
<gene>
    <name evidence="1" type="ORF">D791_00477</name>
</gene>
<evidence type="ECO:0000313" key="1">
    <source>
        <dbReference type="EMBL" id="EXJ13124.1"/>
    </source>
</evidence>
<dbReference type="EMBL" id="AONB01000001">
    <property type="protein sequence ID" value="EXJ13124.1"/>
    <property type="molecule type" value="Genomic_DNA"/>
</dbReference>
<name>W9V1B6_9GAMM</name>
<proteinExistence type="predicted"/>
<protein>
    <submittedName>
        <fullName evidence="1">Uncharacterized protein</fullName>
    </submittedName>
</protein>
<accession>W9V1B6</accession>
<organism evidence="1 2">
    <name type="scientific">Nitrincola nitratireducens</name>
    <dbReference type="NCBI Taxonomy" id="1229521"/>
    <lineage>
        <taxon>Bacteria</taxon>
        <taxon>Pseudomonadati</taxon>
        <taxon>Pseudomonadota</taxon>
        <taxon>Gammaproteobacteria</taxon>
        <taxon>Oceanospirillales</taxon>
        <taxon>Oceanospirillaceae</taxon>
        <taxon>Nitrincola</taxon>
    </lineage>
</organism>
<sequence>MRSELFKYGVKRDGYDTTAKEKNRVSSSEVSIVNESIEITLQGIELINPTFRPVVEH</sequence>
<evidence type="ECO:0000313" key="2">
    <source>
        <dbReference type="Proteomes" id="UP000019464"/>
    </source>
</evidence>
<reference evidence="1 2" key="2">
    <citation type="journal article" date="2015" name="Syst. Appl. Microbiol.">
        <title>Nitrincola nitratireducens sp. nov. isolated from a haloalkaline crater lake.</title>
        <authorList>
            <person name="Singh A."/>
            <person name="Vaidya B."/>
            <person name="Tanuku N.R."/>
            <person name="Pinnaka A.K."/>
        </authorList>
    </citation>
    <scope>NUCLEOTIDE SEQUENCE [LARGE SCALE GENOMIC DNA]</scope>
    <source>
        <strain evidence="1 2">AK23</strain>
    </source>
</reference>
<comment type="caution">
    <text evidence="1">The sequence shown here is derived from an EMBL/GenBank/DDBJ whole genome shotgun (WGS) entry which is preliminary data.</text>
</comment>